<accession>A0ABT8IRC3</accession>
<gene>
    <name evidence="1" type="ORF">NWF35_12255</name>
</gene>
<dbReference type="RefSeq" id="WP_301239430.1">
    <property type="nucleotide sequence ID" value="NZ_JANRHH010000043.1"/>
</dbReference>
<sequence>MIKKQQQKMKKWRGVFVEYCRSFKNTASEIWCTLLLTEGARSLGLVLVYMNAGSHRAVPFFCFHQCVAAI</sequence>
<reference evidence="1" key="1">
    <citation type="submission" date="2022-08" db="EMBL/GenBank/DDBJ databases">
        <title>Polycladomyces zharkentsis sp. nov., a novel thermophilic CMC and starch-degrading bacterium isolated from a geothermal spring in Kazakhstan.</title>
        <authorList>
            <person name="Mashzhan A."/>
            <person name="Kistaubaeva A."/>
            <person name="Javier-Lopez R."/>
            <person name="Birkeland N.-K."/>
        </authorList>
    </citation>
    <scope>NUCLEOTIDE SEQUENCE</scope>
    <source>
        <strain evidence="1">KSR 13</strain>
    </source>
</reference>
<dbReference type="Proteomes" id="UP001174196">
    <property type="component" value="Unassembled WGS sequence"/>
</dbReference>
<evidence type="ECO:0000313" key="2">
    <source>
        <dbReference type="Proteomes" id="UP001174196"/>
    </source>
</evidence>
<organism evidence="1 2">
    <name type="scientific">Polycladomyces subterraneus</name>
    <dbReference type="NCBI Taxonomy" id="1016997"/>
    <lineage>
        <taxon>Bacteria</taxon>
        <taxon>Bacillati</taxon>
        <taxon>Bacillota</taxon>
        <taxon>Bacilli</taxon>
        <taxon>Bacillales</taxon>
        <taxon>Thermoactinomycetaceae</taxon>
        <taxon>Polycladomyces</taxon>
    </lineage>
</organism>
<keyword evidence="2" id="KW-1185">Reference proteome</keyword>
<name>A0ABT8IRC3_9BACL</name>
<dbReference type="EMBL" id="JANRHH010000043">
    <property type="protein sequence ID" value="MDN4594644.1"/>
    <property type="molecule type" value="Genomic_DNA"/>
</dbReference>
<comment type="caution">
    <text evidence="1">The sequence shown here is derived from an EMBL/GenBank/DDBJ whole genome shotgun (WGS) entry which is preliminary data.</text>
</comment>
<evidence type="ECO:0000313" key="1">
    <source>
        <dbReference type="EMBL" id="MDN4594644.1"/>
    </source>
</evidence>
<proteinExistence type="predicted"/>
<protein>
    <submittedName>
        <fullName evidence="1">Uncharacterized protein</fullName>
    </submittedName>
</protein>